<dbReference type="EMBL" id="VSED01000014">
    <property type="protein sequence ID" value="TYA38887.1"/>
    <property type="molecule type" value="Genomic_DNA"/>
</dbReference>
<organism evidence="5 8">
    <name type="scientific">Aggregatibacter actinomycetemcomitans</name>
    <name type="common">Actinobacillus actinomycetemcomitans</name>
    <name type="synonym">Haemophilus actinomycetemcomitans</name>
    <dbReference type="NCBI Taxonomy" id="714"/>
    <lineage>
        <taxon>Bacteria</taxon>
        <taxon>Pseudomonadati</taxon>
        <taxon>Pseudomonadota</taxon>
        <taxon>Gammaproteobacteria</taxon>
        <taxon>Pasteurellales</taxon>
        <taxon>Pasteurellaceae</taxon>
        <taxon>Aggregatibacter</taxon>
    </lineage>
</organism>
<dbReference type="Proteomes" id="UP000226080">
    <property type="component" value="Unassembled WGS sequence"/>
</dbReference>
<dbReference type="Gene3D" id="1.10.150.20">
    <property type="entry name" value="5' to 3' exonuclease, C-terminal subdomain"/>
    <property type="match status" value="1"/>
</dbReference>
<dbReference type="PIRSF" id="PIRSF028788">
    <property type="entry name" value="TfoX_Sxy"/>
    <property type="match status" value="1"/>
</dbReference>
<dbReference type="PANTHER" id="PTHR36121">
    <property type="entry name" value="PROTEIN SXY"/>
    <property type="match status" value="1"/>
</dbReference>
<dbReference type="SUPFAM" id="SSF159894">
    <property type="entry name" value="YgaC/TfoX-N like"/>
    <property type="match status" value="1"/>
</dbReference>
<accession>A0A5D0EK75</accession>
<evidence type="ECO:0000313" key="5">
    <source>
        <dbReference type="EMBL" id="TYA38887.1"/>
    </source>
</evidence>
<gene>
    <name evidence="3" type="ORF">ACT75_06405</name>
    <name evidence="4" type="ORF">CQR80_06345</name>
    <name evidence="5" type="ORF">FXB79_06275</name>
</gene>
<dbReference type="RefSeq" id="WP_005594855.1">
    <property type="nucleotide sequence ID" value="NZ_CP012959.1"/>
</dbReference>
<feature type="domain" description="TfoX N-terminal" evidence="1">
    <location>
        <begin position="18"/>
        <end position="106"/>
    </location>
</feature>
<dbReference type="InterPro" id="IPR047525">
    <property type="entry name" value="TfoX-like"/>
</dbReference>
<dbReference type="OrthoDB" id="4225809at2"/>
<proteinExistence type="predicted"/>
<dbReference type="PANTHER" id="PTHR36121:SF1">
    <property type="entry name" value="PROTEIN SXY"/>
    <property type="match status" value="1"/>
</dbReference>
<reference evidence="5 8" key="3">
    <citation type="submission" date="2019-08" db="EMBL/GenBank/DDBJ databases">
        <title>Whole genome sequencing of Aggregatibacter actinomycetemcomitans cultured from blood stream infections in Denmark reveals a novel phylogenetic lineage expressing serotype a membrane O polysaccharide.</title>
        <authorList>
            <person name="Nedergaard S."/>
            <person name="Kobel C.M."/>
            <person name="Nielsen M.B."/>
            <person name="Moeller R.T."/>
            <person name="Jensen A.B."/>
            <person name="Noerskov-Lauritsen N."/>
        </authorList>
    </citation>
    <scope>NUCLEOTIDE SEQUENCE [LARGE SCALE GENOMIC DNA]</scope>
    <source>
        <strain evidence="5 8">PN_563</strain>
    </source>
</reference>
<reference evidence="3 6" key="1">
    <citation type="submission" date="2015-10" db="EMBL/GenBank/DDBJ databases">
        <title>Tn-seq of a polymicrobial infection.</title>
        <authorList>
            <person name="Stacy A."/>
            <person name="Rumbaugh K.P."/>
            <person name="Whiteley M."/>
        </authorList>
    </citation>
    <scope>NUCLEOTIDE SEQUENCE [LARGE SCALE GENOMIC DNA]</scope>
    <source>
        <strain evidence="3 6">624</strain>
    </source>
</reference>
<dbReference type="Pfam" id="PF04993">
    <property type="entry name" value="TfoX_N"/>
    <property type="match status" value="1"/>
</dbReference>
<dbReference type="Pfam" id="PF04994">
    <property type="entry name" value="TfoX_C"/>
    <property type="match status" value="1"/>
</dbReference>
<dbReference type="GO" id="GO:0030420">
    <property type="term" value="P:establishment of competence for transformation"/>
    <property type="evidence" value="ECO:0007669"/>
    <property type="project" value="InterPro"/>
</dbReference>
<dbReference type="EMBL" id="PCGW01000010">
    <property type="protein sequence ID" value="PHO20510.1"/>
    <property type="molecule type" value="Genomic_DNA"/>
</dbReference>
<dbReference type="InterPro" id="IPR007076">
    <property type="entry name" value="TfoX_N"/>
</dbReference>
<dbReference type="SMR" id="A0A5D0EK75"/>
<keyword evidence="7" id="KW-1185">Reference proteome</keyword>
<protein>
    <submittedName>
        <fullName evidence="3 5">DNA transformation protein</fullName>
    </submittedName>
</protein>
<dbReference type="AlphaFoldDB" id="A0A5D0EK75"/>
<sequence length="211" mass="23994">MTTVSQRLKNEFKQLVDGEISIKNLFTGHGIFHSGIMFALHQNDSIFLRAEDELVPYLESLGAVAYSIDPNNTNKLALHRYYQLPHSIRKNKPLFEKTVKLSIQQAKFKKIAEDLTKKERIKELANFSIKHERLLAKINIYTVSEFQKIGAIHSYVRLKKLGVSANVELLWTLCAALKNKHASLLTEKEKSAILTKLNVLLAANGLRKVKV</sequence>
<dbReference type="Gene3D" id="3.30.1460.30">
    <property type="entry name" value="YgaC/TfoX-N like chaperone"/>
    <property type="match status" value="1"/>
</dbReference>
<evidence type="ECO:0000313" key="3">
    <source>
        <dbReference type="EMBL" id="AMQ94188.1"/>
    </source>
</evidence>
<dbReference type="Proteomes" id="UP000072236">
    <property type="component" value="Chromosome"/>
</dbReference>
<feature type="domain" description="TfoX C-terminal" evidence="2">
    <location>
        <begin position="118"/>
        <end position="196"/>
    </location>
</feature>
<evidence type="ECO:0000313" key="8">
    <source>
        <dbReference type="Proteomes" id="UP000323012"/>
    </source>
</evidence>
<dbReference type="InterPro" id="IPR026256">
    <property type="entry name" value="TfoX-like_gammaprotbact"/>
</dbReference>
<dbReference type="InterPro" id="IPR007077">
    <property type="entry name" value="TfoX_C"/>
</dbReference>
<evidence type="ECO:0000259" key="1">
    <source>
        <dbReference type="Pfam" id="PF04993"/>
    </source>
</evidence>
<dbReference type="EMBL" id="CP012959">
    <property type="protein sequence ID" value="AMQ94188.1"/>
    <property type="molecule type" value="Genomic_DNA"/>
</dbReference>
<evidence type="ECO:0000313" key="4">
    <source>
        <dbReference type="EMBL" id="PHO20510.1"/>
    </source>
</evidence>
<evidence type="ECO:0000259" key="2">
    <source>
        <dbReference type="Pfam" id="PF04994"/>
    </source>
</evidence>
<evidence type="ECO:0000313" key="6">
    <source>
        <dbReference type="Proteomes" id="UP000072236"/>
    </source>
</evidence>
<dbReference type="KEGG" id="aact:ACT75_06405"/>
<evidence type="ECO:0000313" key="7">
    <source>
        <dbReference type="Proteomes" id="UP000226080"/>
    </source>
</evidence>
<dbReference type="Proteomes" id="UP000323012">
    <property type="component" value="Unassembled WGS sequence"/>
</dbReference>
<name>A0A5D0EK75_AGGAC</name>
<reference evidence="4 7" key="2">
    <citation type="submission" date="2017-10" db="EMBL/GenBank/DDBJ databases">
        <title>Draft genome sequences of Aggregatibacter actinomycetemcomitans strains 310a and 310b.</title>
        <authorList>
            <person name="May A.C."/>
            <person name="Ohta H."/>
            <person name="Maeda H."/>
            <person name="Kokeguchi S."/>
            <person name="Cugini C."/>
        </authorList>
    </citation>
    <scope>NUCLEOTIDE SEQUENCE [LARGE SCALE GENOMIC DNA]</scope>
    <source>
        <strain evidence="4 7">310b</strain>
    </source>
</reference>